<dbReference type="OrthoDB" id="1522859at2"/>
<dbReference type="RefSeq" id="WP_086031105.1">
    <property type="nucleotide sequence ID" value="NZ_LAPZ01000011.1"/>
</dbReference>
<dbReference type="CDD" id="cd07341">
    <property type="entry name" value="M56_BlaR1_MecR1_like"/>
    <property type="match status" value="1"/>
</dbReference>
<evidence type="ECO:0000259" key="3">
    <source>
        <dbReference type="Pfam" id="PF05569"/>
    </source>
</evidence>
<evidence type="ECO:0000256" key="1">
    <source>
        <dbReference type="SAM" id="Phobius"/>
    </source>
</evidence>
<dbReference type="SUPFAM" id="SSF74653">
    <property type="entry name" value="TolA/TonB C-terminal domain"/>
    <property type="match status" value="1"/>
</dbReference>
<evidence type="ECO:0000313" key="4">
    <source>
        <dbReference type="EMBL" id="OSY87486.1"/>
    </source>
</evidence>
<sequence>MINYIIQVILFQVLFLAVYDFFLSKETFFTKNRWYLLSTAVMSFLLPLIKIPRLQKAVPAEYTIWLPEVVLSPQKVIEKAAWYQSIDYLDVLFYLGCLLFLIVFIIKLIKIVRLISVNKVEQKQRYKLVLLSKNSKAFSFFNYIFLGEGIAKEKREKIIKHELVHSEQKHSFDLLFFELLKIVMWFNPMVYVYQNRISLVHEYISDEVVSKSTPKENYINNLLSDVFQVESISFINQFYKHSLIKKRIIMMTKNKSKQIKQLKYLLLIPLLGSMLFYTSCNDEKSEQIAIKKEQMTRYIETKEGLKSSVTEKETYMDTFFGFGDAEKYKEVPYEDLTKQEKEEYDNKKSKFESIAGKNYSGKSLFKVKVLKMPNGRNAISLIADSEQIKSLSKDKTSSEIQEVVEDVPFAIIDKVPTFPGCPEGDKTCFNKSMQRFVAENFNINVANELGLPSGKKRIYLQFKIGKNGVVKDIKARAPHPELKLEAIRIAKKLPKMLPGEKDGKKVNVGYTLPITFNIQ</sequence>
<feature type="domain" description="Peptidase M56" evidence="3">
    <location>
        <begin position="150"/>
        <end position="250"/>
    </location>
</feature>
<gene>
    <name evidence="4" type="ORF">WH52_11515</name>
</gene>
<reference evidence="4 5" key="1">
    <citation type="submission" date="2015-03" db="EMBL/GenBank/DDBJ databases">
        <title>Genome sequence of Tenacibaculum sp. S2-2, isolated from intestinal microbiota of sea cucumber, Apostichopus japonicas.</title>
        <authorList>
            <person name="Shao Z."/>
            <person name="Wang L."/>
            <person name="Li X."/>
        </authorList>
    </citation>
    <scope>NUCLEOTIDE SEQUENCE [LARGE SCALE GENOMIC DNA]</scope>
    <source>
        <strain evidence="4 5">S2-2</strain>
    </source>
</reference>
<dbReference type="AlphaFoldDB" id="A0A1Y2PAK3"/>
<organism evidence="4 5">
    <name type="scientific">Tenacibaculum holothuriorum</name>
    <dbReference type="NCBI Taxonomy" id="1635173"/>
    <lineage>
        <taxon>Bacteria</taxon>
        <taxon>Pseudomonadati</taxon>
        <taxon>Bacteroidota</taxon>
        <taxon>Flavobacteriia</taxon>
        <taxon>Flavobacteriales</taxon>
        <taxon>Flavobacteriaceae</taxon>
        <taxon>Tenacibaculum</taxon>
    </lineage>
</organism>
<protein>
    <submittedName>
        <fullName evidence="4">BlaR1 peptidase M56</fullName>
    </submittedName>
</protein>
<dbReference type="Proteomes" id="UP000194221">
    <property type="component" value="Unassembled WGS sequence"/>
</dbReference>
<dbReference type="Pfam" id="PF03544">
    <property type="entry name" value="TonB_C"/>
    <property type="match status" value="1"/>
</dbReference>
<evidence type="ECO:0000313" key="5">
    <source>
        <dbReference type="Proteomes" id="UP000194221"/>
    </source>
</evidence>
<accession>A0A1Y2PAK3</accession>
<proteinExistence type="predicted"/>
<feature type="transmembrane region" description="Helical" evidence="1">
    <location>
        <begin position="6"/>
        <end position="22"/>
    </location>
</feature>
<dbReference type="GO" id="GO:0055085">
    <property type="term" value="P:transmembrane transport"/>
    <property type="evidence" value="ECO:0007669"/>
    <property type="project" value="InterPro"/>
</dbReference>
<dbReference type="Gene3D" id="3.30.1150.10">
    <property type="match status" value="1"/>
</dbReference>
<dbReference type="Pfam" id="PF05569">
    <property type="entry name" value="Peptidase_M56"/>
    <property type="match status" value="1"/>
</dbReference>
<dbReference type="EMBL" id="LAPZ01000011">
    <property type="protein sequence ID" value="OSY87486.1"/>
    <property type="molecule type" value="Genomic_DNA"/>
</dbReference>
<keyword evidence="1" id="KW-0472">Membrane</keyword>
<name>A0A1Y2PAK3_9FLAO</name>
<comment type="caution">
    <text evidence="4">The sequence shown here is derived from an EMBL/GenBank/DDBJ whole genome shotgun (WGS) entry which is preliminary data.</text>
</comment>
<dbReference type="InParanoid" id="A0A1Y2PAK3"/>
<dbReference type="STRING" id="1635173.WH52_11515"/>
<dbReference type="GO" id="GO:0031992">
    <property type="term" value="F:energy transducer activity"/>
    <property type="evidence" value="ECO:0007669"/>
    <property type="project" value="TreeGrafter"/>
</dbReference>
<feature type="transmembrane region" description="Helical" evidence="1">
    <location>
        <begin position="91"/>
        <end position="109"/>
    </location>
</feature>
<feature type="domain" description="TonB C-terminal" evidence="2">
    <location>
        <begin position="459"/>
        <end position="518"/>
    </location>
</feature>
<dbReference type="InterPro" id="IPR037682">
    <property type="entry name" value="TonB_C"/>
</dbReference>
<dbReference type="GO" id="GO:0098797">
    <property type="term" value="C:plasma membrane protein complex"/>
    <property type="evidence" value="ECO:0007669"/>
    <property type="project" value="TreeGrafter"/>
</dbReference>
<dbReference type="InterPro" id="IPR008756">
    <property type="entry name" value="Peptidase_M56"/>
</dbReference>
<dbReference type="PANTHER" id="PTHR33446">
    <property type="entry name" value="PROTEIN TONB-RELATED"/>
    <property type="match status" value="1"/>
</dbReference>
<keyword evidence="1" id="KW-1133">Transmembrane helix</keyword>
<evidence type="ECO:0000259" key="2">
    <source>
        <dbReference type="Pfam" id="PF03544"/>
    </source>
</evidence>
<dbReference type="InterPro" id="IPR051045">
    <property type="entry name" value="TonB-dependent_transducer"/>
</dbReference>
<dbReference type="PANTHER" id="PTHR33446:SF2">
    <property type="entry name" value="PROTEIN TONB"/>
    <property type="match status" value="1"/>
</dbReference>
<keyword evidence="1" id="KW-0812">Transmembrane</keyword>
<keyword evidence="5" id="KW-1185">Reference proteome</keyword>